<gene>
    <name evidence="1" type="ORF">FOMPIDRAFT_89149</name>
</gene>
<name>S8E267_FOMSC</name>
<evidence type="ECO:0000313" key="2">
    <source>
        <dbReference type="Proteomes" id="UP000015241"/>
    </source>
</evidence>
<accession>S8E267</accession>
<dbReference type="InParanoid" id="S8E267"/>
<proteinExistence type="predicted"/>
<organism evidence="1 2">
    <name type="scientific">Fomitopsis schrenkii</name>
    <name type="common">Brown rot fungus</name>
    <dbReference type="NCBI Taxonomy" id="2126942"/>
    <lineage>
        <taxon>Eukaryota</taxon>
        <taxon>Fungi</taxon>
        <taxon>Dikarya</taxon>
        <taxon>Basidiomycota</taxon>
        <taxon>Agaricomycotina</taxon>
        <taxon>Agaricomycetes</taxon>
        <taxon>Polyporales</taxon>
        <taxon>Fomitopsis</taxon>
    </lineage>
</organism>
<dbReference type="Proteomes" id="UP000015241">
    <property type="component" value="Unassembled WGS sequence"/>
</dbReference>
<protein>
    <submittedName>
        <fullName evidence="1">Uncharacterized protein</fullName>
    </submittedName>
</protein>
<evidence type="ECO:0000313" key="1">
    <source>
        <dbReference type="EMBL" id="EPS99241.1"/>
    </source>
</evidence>
<reference evidence="1 2" key="1">
    <citation type="journal article" date="2012" name="Science">
        <title>The Paleozoic origin of enzymatic lignin decomposition reconstructed from 31 fungal genomes.</title>
        <authorList>
            <person name="Floudas D."/>
            <person name="Binder M."/>
            <person name="Riley R."/>
            <person name="Barry K."/>
            <person name="Blanchette R.A."/>
            <person name="Henrissat B."/>
            <person name="Martinez A.T."/>
            <person name="Otillar R."/>
            <person name="Spatafora J.W."/>
            <person name="Yadav J.S."/>
            <person name="Aerts A."/>
            <person name="Benoit I."/>
            <person name="Boyd A."/>
            <person name="Carlson A."/>
            <person name="Copeland A."/>
            <person name="Coutinho P.M."/>
            <person name="de Vries R.P."/>
            <person name="Ferreira P."/>
            <person name="Findley K."/>
            <person name="Foster B."/>
            <person name="Gaskell J."/>
            <person name="Glotzer D."/>
            <person name="Gorecki P."/>
            <person name="Heitman J."/>
            <person name="Hesse C."/>
            <person name="Hori C."/>
            <person name="Igarashi K."/>
            <person name="Jurgens J.A."/>
            <person name="Kallen N."/>
            <person name="Kersten P."/>
            <person name="Kohler A."/>
            <person name="Kuees U."/>
            <person name="Kumar T.K.A."/>
            <person name="Kuo A."/>
            <person name="LaButti K."/>
            <person name="Larrondo L.F."/>
            <person name="Lindquist E."/>
            <person name="Ling A."/>
            <person name="Lombard V."/>
            <person name="Lucas S."/>
            <person name="Lundell T."/>
            <person name="Martin R."/>
            <person name="McLaughlin D.J."/>
            <person name="Morgenstern I."/>
            <person name="Morin E."/>
            <person name="Murat C."/>
            <person name="Nagy L.G."/>
            <person name="Nolan M."/>
            <person name="Ohm R.A."/>
            <person name="Patyshakuliyeva A."/>
            <person name="Rokas A."/>
            <person name="Ruiz-Duenas F.J."/>
            <person name="Sabat G."/>
            <person name="Salamov A."/>
            <person name="Samejima M."/>
            <person name="Schmutz J."/>
            <person name="Slot J.C."/>
            <person name="St John F."/>
            <person name="Stenlid J."/>
            <person name="Sun H."/>
            <person name="Sun S."/>
            <person name="Syed K."/>
            <person name="Tsang A."/>
            <person name="Wiebenga A."/>
            <person name="Young D."/>
            <person name="Pisabarro A."/>
            <person name="Eastwood D.C."/>
            <person name="Martin F."/>
            <person name="Cullen D."/>
            <person name="Grigoriev I.V."/>
            <person name="Hibbett D.S."/>
        </authorList>
    </citation>
    <scope>NUCLEOTIDE SEQUENCE</scope>
    <source>
        <strain evidence="2">FP-58527</strain>
    </source>
</reference>
<sequence>MLTYIIPKPIQTTISFVTILLTTHSPPDEAESQAIAATVPAIPQRGSHARKRSNRTRLLCGWALDADAAIKYLRTQPDAFVLVPEDFTDLDAYLGGQPNLNYSAMDDDYVLAHRSDLRLQATWDIVRCIEAKYDIALFKFEPHQNVHYDVAFALWAKEDDERCRRLYSTRAAEGKIPLAQMLAEIDEDFQKADAEGLRWWYGKLFPGYTAYI</sequence>
<dbReference type="HOGENOM" id="CLU_1299743_0_0_1"/>
<keyword evidence="2" id="KW-1185">Reference proteome</keyword>
<dbReference type="EMBL" id="KE504158">
    <property type="protein sequence ID" value="EPS99241.1"/>
    <property type="molecule type" value="Genomic_DNA"/>
</dbReference>
<dbReference type="AlphaFoldDB" id="S8E267"/>